<feature type="domain" description="Tail specific protease" evidence="1">
    <location>
        <begin position="199"/>
        <end position="395"/>
    </location>
</feature>
<dbReference type="Gene3D" id="3.30.750.170">
    <property type="match status" value="1"/>
</dbReference>
<dbReference type="PANTHER" id="PTHR32060">
    <property type="entry name" value="TAIL-SPECIFIC PROTEASE"/>
    <property type="match status" value="1"/>
</dbReference>
<evidence type="ECO:0000313" key="3">
    <source>
        <dbReference type="Proteomes" id="UP001247805"/>
    </source>
</evidence>
<comment type="caution">
    <text evidence="2">The sequence shown here is derived from an EMBL/GenBank/DDBJ whole genome shotgun (WGS) entry which is preliminary data.</text>
</comment>
<dbReference type="InterPro" id="IPR005151">
    <property type="entry name" value="Tail-specific_protease"/>
</dbReference>
<dbReference type="PANTHER" id="PTHR32060:SF30">
    <property type="entry name" value="CARBOXY-TERMINAL PROCESSING PROTEASE CTPA"/>
    <property type="match status" value="1"/>
</dbReference>
<dbReference type="Gene3D" id="2.30.42.10">
    <property type="match status" value="1"/>
</dbReference>
<organism evidence="2 3">
    <name type="scientific">Paraglaciecola aquimarina</name>
    <dbReference type="NCBI Taxonomy" id="1235557"/>
    <lineage>
        <taxon>Bacteria</taxon>
        <taxon>Pseudomonadati</taxon>
        <taxon>Pseudomonadota</taxon>
        <taxon>Gammaproteobacteria</taxon>
        <taxon>Alteromonadales</taxon>
        <taxon>Alteromonadaceae</taxon>
        <taxon>Paraglaciecola</taxon>
    </lineage>
</organism>
<evidence type="ECO:0000313" key="2">
    <source>
        <dbReference type="EMBL" id="MDU0353659.1"/>
    </source>
</evidence>
<dbReference type="Gene3D" id="3.90.226.10">
    <property type="entry name" value="2-enoyl-CoA Hydratase, Chain A, domain 1"/>
    <property type="match status" value="1"/>
</dbReference>
<protein>
    <submittedName>
        <fullName evidence="2">S41 family peptidase</fullName>
    </submittedName>
</protein>
<sequence>MSNFLALLITFFLLLSSCHRTIKSPAPKYAALPQLSKNLAVCESEEQQIEVYWGYVKQWFYWRHALPDTMPDADNIESLIAQIKDYARQDKWTQVNPLSHYQQLIQGHSYKSLGLKVGLSEDKSALVVLDIFSDSAARSSSRESIARGDNIIFVNDRQIAHWLATDKQGLQAIFSSLPDTTNAQVTLEWLDQQGNLHRGQFTPSTIRPSSIRASQTLTLNDQTVGYLAYDSFDLPSITELNRLFVAFKKQQVKELIVDLRYNGGGTASVANHLASLIAGSQVQGKVFNRKSHNPSKAYGDISTEFLTLASNSTLNLTRLFVLTTQRTASASELLINSLKPFIQVITIGQTTAGKPIGMQVSQLCQQVFFTSTHLNVNAEGQGHFFNGIPPTCEVQDQAQYAYGDKDDPFVQKVQNYISNNSCDRQNQSQE</sequence>
<reference evidence="2 3" key="1">
    <citation type="submission" date="2023-10" db="EMBL/GenBank/DDBJ databases">
        <title>Glaciecola aquimarina strain GGW-M5 nov., isolated from a coastal seawater.</title>
        <authorList>
            <person name="Bayburt H."/>
            <person name="Kim J.M."/>
            <person name="Choi B.J."/>
            <person name="Jeon C.O."/>
        </authorList>
    </citation>
    <scope>NUCLEOTIDE SEQUENCE [LARGE SCALE GENOMIC DNA]</scope>
    <source>
        <strain evidence="2 3">KCTC 32108</strain>
    </source>
</reference>
<proteinExistence type="predicted"/>
<dbReference type="InterPro" id="IPR036034">
    <property type="entry name" value="PDZ_sf"/>
</dbReference>
<dbReference type="EMBL" id="JAWDIO010000002">
    <property type="protein sequence ID" value="MDU0353659.1"/>
    <property type="molecule type" value="Genomic_DNA"/>
</dbReference>
<dbReference type="InterPro" id="IPR029045">
    <property type="entry name" value="ClpP/crotonase-like_dom_sf"/>
</dbReference>
<keyword evidence="3" id="KW-1185">Reference proteome</keyword>
<dbReference type="CDD" id="cd07561">
    <property type="entry name" value="Peptidase_S41_CPP_like"/>
    <property type="match status" value="1"/>
</dbReference>
<dbReference type="RefSeq" id="WP_316025313.1">
    <property type="nucleotide sequence ID" value="NZ_JAWDIO010000002.1"/>
</dbReference>
<evidence type="ECO:0000259" key="1">
    <source>
        <dbReference type="SMART" id="SM00245"/>
    </source>
</evidence>
<dbReference type="Proteomes" id="UP001247805">
    <property type="component" value="Unassembled WGS sequence"/>
</dbReference>
<name>A0ABU3SUH8_9ALTE</name>
<dbReference type="Pfam" id="PF03572">
    <property type="entry name" value="Peptidase_S41"/>
    <property type="match status" value="1"/>
</dbReference>
<gene>
    <name evidence="2" type="ORF">RS130_06690</name>
</gene>
<dbReference type="SMART" id="SM00245">
    <property type="entry name" value="TSPc"/>
    <property type="match status" value="1"/>
</dbReference>
<dbReference type="SUPFAM" id="SSF52096">
    <property type="entry name" value="ClpP/crotonase"/>
    <property type="match status" value="1"/>
</dbReference>
<accession>A0ABU3SUH8</accession>